<dbReference type="Pfam" id="PF13456">
    <property type="entry name" value="RVT_3"/>
    <property type="match status" value="1"/>
</dbReference>
<dbReference type="EMBL" id="JBBPBM010000015">
    <property type="protein sequence ID" value="KAK8558573.1"/>
    <property type="molecule type" value="Genomic_DNA"/>
</dbReference>
<dbReference type="InterPro" id="IPR044730">
    <property type="entry name" value="RNase_H-like_dom_plant"/>
</dbReference>
<protein>
    <recommendedName>
        <fullName evidence="2">RNase H type-1 domain-containing protein</fullName>
    </recommendedName>
</protein>
<comment type="caution">
    <text evidence="3">The sequence shown here is derived from an EMBL/GenBank/DDBJ whole genome shotgun (WGS) entry which is preliminary data.</text>
</comment>
<gene>
    <name evidence="3" type="ORF">V6N12_041874</name>
</gene>
<evidence type="ECO:0000259" key="2">
    <source>
        <dbReference type="Pfam" id="PF13456"/>
    </source>
</evidence>
<dbReference type="CDD" id="cd06222">
    <property type="entry name" value="RNase_H_like"/>
    <property type="match status" value="1"/>
</dbReference>
<proteinExistence type="predicted"/>
<dbReference type="InterPro" id="IPR012337">
    <property type="entry name" value="RNaseH-like_sf"/>
</dbReference>
<dbReference type="Proteomes" id="UP001472677">
    <property type="component" value="Unassembled WGS sequence"/>
</dbReference>
<dbReference type="InterPro" id="IPR002156">
    <property type="entry name" value="RNaseH_domain"/>
</dbReference>
<dbReference type="InterPro" id="IPR053151">
    <property type="entry name" value="RNase_H-like"/>
</dbReference>
<dbReference type="SUPFAM" id="SSF53098">
    <property type="entry name" value="Ribonuclease H-like"/>
    <property type="match status" value="1"/>
</dbReference>
<dbReference type="PANTHER" id="PTHR47723">
    <property type="entry name" value="OS05G0353850 PROTEIN"/>
    <property type="match status" value="1"/>
</dbReference>
<evidence type="ECO:0000313" key="3">
    <source>
        <dbReference type="EMBL" id="KAK8558573.1"/>
    </source>
</evidence>
<organism evidence="3 4">
    <name type="scientific">Hibiscus sabdariffa</name>
    <name type="common">roselle</name>
    <dbReference type="NCBI Taxonomy" id="183260"/>
    <lineage>
        <taxon>Eukaryota</taxon>
        <taxon>Viridiplantae</taxon>
        <taxon>Streptophyta</taxon>
        <taxon>Embryophyta</taxon>
        <taxon>Tracheophyta</taxon>
        <taxon>Spermatophyta</taxon>
        <taxon>Magnoliopsida</taxon>
        <taxon>eudicotyledons</taxon>
        <taxon>Gunneridae</taxon>
        <taxon>Pentapetalae</taxon>
        <taxon>rosids</taxon>
        <taxon>malvids</taxon>
        <taxon>Malvales</taxon>
        <taxon>Malvaceae</taxon>
        <taxon>Malvoideae</taxon>
        <taxon>Hibiscus</taxon>
    </lineage>
</organism>
<name>A0ABR2ED47_9ROSI</name>
<accession>A0ABR2ED47</accession>
<feature type="region of interest" description="Disordered" evidence="1">
    <location>
        <begin position="1"/>
        <end position="32"/>
    </location>
</feature>
<reference evidence="3 4" key="1">
    <citation type="journal article" date="2024" name="G3 (Bethesda)">
        <title>Genome assembly of Hibiscus sabdariffa L. provides insights into metabolisms of medicinal natural products.</title>
        <authorList>
            <person name="Kim T."/>
        </authorList>
    </citation>
    <scope>NUCLEOTIDE SEQUENCE [LARGE SCALE GENOMIC DNA]</scope>
    <source>
        <strain evidence="3">TK-2024</strain>
        <tissue evidence="3">Old leaves</tissue>
    </source>
</reference>
<dbReference type="Gene3D" id="3.30.420.10">
    <property type="entry name" value="Ribonuclease H-like superfamily/Ribonuclease H"/>
    <property type="match status" value="1"/>
</dbReference>
<keyword evidence="4" id="KW-1185">Reference proteome</keyword>
<feature type="domain" description="RNase H type-1" evidence="2">
    <location>
        <begin position="266"/>
        <end position="385"/>
    </location>
</feature>
<dbReference type="PANTHER" id="PTHR47723:SF24">
    <property type="entry name" value="RNASE H TYPE-1 DOMAIN-CONTAINING PROTEIN"/>
    <property type="match status" value="1"/>
</dbReference>
<sequence>MIMKKLGAPPIPKNMASKQRKKESRPASHPTLETRLSNLMEDLEQAEILEVSRLRSSPPQGVGDGDHVVWEHNSTFDDGVRLVSASGDWDWPRISPLLPQEVLDQIAAIQPPQGWLDSDTPGWRWTVSRQFTTASAYAFIMDTDLSSIDPIWKKIWRVLQPDFLSDFLHMPFDEWLRNNMSRSIDTPLYGPRWEARFTVFCWLLWKDRCSAVLGSDYNPKDDILFRGNRLVDECIQGAANKFQVSHHEQPPTPHWCLPIPGWVKGNVDASVHTSTGQAAIGGLLRDDCGDWVVGFTRLVGRCSVLVAELWALHDMLHCAWDRGFRKVLIESDCLEVIRILQQTSHSLSSTGLVASILRLTEYDWELVVRHVPREGNALADRLSKWGRIHSPETVILVHPPSTLNALVNAEKGSGLRDPLLVQDWLRDATAACFNLRADPGG</sequence>
<evidence type="ECO:0000313" key="4">
    <source>
        <dbReference type="Proteomes" id="UP001472677"/>
    </source>
</evidence>
<dbReference type="InterPro" id="IPR036397">
    <property type="entry name" value="RNaseH_sf"/>
</dbReference>
<evidence type="ECO:0000256" key="1">
    <source>
        <dbReference type="SAM" id="MobiDB-lite"/>
    </source>
</evidence>